<evidence type="ECO:0000256" key="10">
    <source>
        <dbReference type="SAM" id="SignalP"/>
    </source>
</evidence>
<evidence type="ECO:0000256" key="1">
    <source>
        <dbReference type="ARBA" id="ARBA00004571"/>
    </source>
</evidence>
<evidence type="ECO:0000313" key="13">
    <source>
        <dbReference type="EMBL" id="SHF84535.1"/>
    </source>
</evidence>
<gene>
    <name evidence="13" type="ORF">SAMN05216361_0610</name>
</gene>
<protein>
    <submittedName>
        <fullName evidence="13">Outer membrane receptor proteins, mostly Fe transport</fullName>
    </submittedName>
</protein>
<feature type="chain" id="PRO_5012070182" evidence="10">
    <location>
        <begin position="26"/>
        <end position="682"/>
    </location>
</feature>
<feature type="signal peptide" evidence="10">
    <location>
        <begin position="1"/>
        <end position="25"/>
    </location>
</feature>
<evidence type="ECO:0000256" key="8">
    <source>
        <dbReference type="PROSITE-ProRule" id="PRU01360"/>
    </source>
</evidence>
<dbReference type="Gene3D" id="2.170.130.10">
    <property type="entry name" value="TonB-dependent receptor, plug domain"/>
    <property type="match status" value="1"/>
</dbReference>
<dbReference type="AlphaFoldDB" id="A0A1M5EZ39"/>
<dbReference type="PANTHER" id="PTHR30069:SF36">
    <property type="entry name" value="BLL6948 PROTEIN"/>
    <property type="match status" value="1"/>
</dbReference>
<comment type="subcellular location">
    <subcellularLocation>
        <location evidence="1 8">Cell outer membrane</location>
        <topology evidence="1 8">Multi-pass membrane protein</topology>
    </subcellularLocation>
</comment>
<keyword evidence="14" id="KW-1185">Reference proteome</keyword>
<evidence type="ECO:0000259" key="12">
    <source>
        <dbReference type="Pfam" id="PF07715"/>
    </source>
</evidence>
<evidence type="ECO:0000313" key="14">
    <source>
        <dbReference type="Proteomes" id="UP000184520"/>
    </source>
</evidence>
<evidence type="ECO:0000256" key="2">
    <source>
        <dbReference type="ARBA" id="ARBA00022448"/>
    </source>
</evidence>
<keyword evidence="3 8" id="KW-1134">Transmembrane beta strand</keyword>
<dbReference type="Gene3D" id="2.40.170.20">
    <property type="entry name" value="TonB-dependent receptor, beta-barrel domain"/>
    <property type="match status" value="1"/>
</dbReference>
<keyword evidence="7 8" id="KW-0998">Cell outer membrane</keyword>
<keyword evidence="10" id="KW-0732">Signal</keyword>
<accession>A0A1M5EZ39</accession>
<dbReference type="PANTHER" id="PTHR30069">
    <property type="entry name" value="TONB-DEPENDENT OUTER MEMBRANE RECEPTOR"/>
    <property type="match status" value="1"/>
</dbReference>
<keyword evidence="2 8" id="KW-0813">Transport</keyword>
<proteinExistence type="inferred from homology"/>
<dbReference type="InterPro" id="IPR012910">
    <property type="entry name" value="Plug_dom"/>
</dbReference>
<organism evidence="13 14">
    <name type="scientific">Marisediminitalea aggregata</name>
    <dbReference type="NCBI Taxonomy" id="634436"/>
    <lineage>
        <taxon>Bacteria</taxon>
        <taxon>Pseudomonadati</taxon>
        <taxon>Pseudomonadota</taxon>
        <taxon>Gammaproteobacteria</taxon>
        <taxon>Alteromonadales</taxon>
        <taxon>Alteromonadaceae</taxon>
        <taxon>Marisediminitalea</taxon>
    </lineage>
</organism>
<dbReference type="GO" id="GO:0009279">
    <property type="term" value="C:cell outer membrane"/>
    <property type="evidence" value="ECO:0007669"/>
    <property type="project" value="UniProtKB-SubCell"/>
</dbReference>
<dbReference type="InterPro" id="IPR039426">
    <property type="entry name" value="TonB-dep_rcpt-like"/>
</dbReference>
<dbReference type="GO" id="GO:0015344">
    <property type="term" value="F:siderophore uptake transmembrane transporter activity"/>
    <property type="evidence" value="ECO:0007669"/>
    <property type="project" value="TreeGrafter"/>
</dbReference>
<dbReference type="EMBL" id="FQWD01000001">
    <property type="protein sequence ID" value="SHF84535.1"/>
    <property type="molecule type" value="Genomic_DNA"/>
</dbReference>
<feature type="domain" description="TonB-dependent receptor plug" evidence="12">
    <location>
        <begin position="48"/>
        <end position="156"/>
    </location>
</feature>
<dbReference type="STRING" id="634436.SAMN05216361_0610"/>
<evidence type="ECO:0000259" key="11">
    <source>
        <dbReference type="Pfam" id="PF00593"/>
    </source>
</evidence>
<comment type="similarity">
    <text evidence="8 9">Belongs to the TonB-dependent receptor family.</text>
</comment>
<dbReference type="InterPro" id="IPR036942">
    <property type="entry name" value="Beta-barrel_TonB_sf"/>
</dbReference>
<evidence type="ECO:0000256" key="9">
    <source>
        <dbReference type="RuleBase" id="RU003357"/>
    </source>
</evidence>
<dbReference type="Pfam" id="PF00593">
    <property type="entry name" value="TonB_dep_Rec_b-barrel"/>
    <property type="match status" value="1"/>
</dbReference>
<dbReference type="InterPro" id="IPR037066">
    <property type="entry name" value="Plug_dom_sf"/>
</dbReference>
<evidence type="ECO:0000256" key="3">
    <source>
        <dbReference type="ARBA" id="ARBA00022452"/>
    </source>
</evidence>
<dbReference type="GO" id="GO:0044718">
    <property type="term" value="P:siderophore transmembrane transport"/>
    <property type="evidence" value="ECO:0007669"/>
    <property type="project" value="TreeGrafter"/>
</dbReference>
<evidence type="ECO:0000256" key="6">
    <source>
        <dbReference type="ARBA" id="ARBA00023136"/>
    </source>
</evidence>
<evidence type="ECO:0000256" key="4">
    <source>
        <dbReference type="ARBA" id="ARBA00022692"/>
    </source>
</evidence>
<reference evidence="14" key="1">
    <citation type="submission" date="2016-11" db="EMBL/GenBank/DDBJ databases">
        <authorList>
            <person name="Varghese N."/>
            <person name="Submissions S."/>
        </authorList>
    </citation>
    <scope>NUCLEOTIDE SEQUENCE [LARGE SCALE GENOMIC DNA]</scope>
    <source>
        <strain evidence="14">CGMCC 1.8995</strain>
    </source>
</reference>
<dbReference type="Proteomes" id="UP000184520">
    <property type="component" value="Unassembled WGS sequence"/>
</dbReference>
<dbReference type="Pfam" id="PF07715">
    <property type="entry name" value="Plug"/>
    <property type="match status" value="1"/>
</dbReference>
<feature type="domain" description="TonB-dependent receptor-like beta-barrel" evidence="11">
    <location>
        <begin position="211"/>
        <end position="637"/>
    </location>
</feature>
<dbReference type="InterPro" id="IPR000531">
    <property type="entry name" value="Beta-barrel_TonB"/>
</dbReference>
<evidence type="ECO:0000256" key="7">
    <source>
        <dbReference type="ARBA" id="ARBA00023237"/>
    </source>
</evidence>
<keyword evidence="4 8" id="KW-0812">Transmembrane</keyword>
<dbReference type="PROSITE" id="PS52016">
    <property type="entry name" value="TONB_DEPENDENT_REC_3"/>
    <property type="match status" value="1"/>
</dbReference>
<sequence length="682" mass="76065">MIKVMNNTRTALFSLIVLSSPSVFADGPDFERMVVYGRQSDLIGDSISASEGVIGYGDIEIRPIARAGEILEFVPGMVVTQHSGSGKANQYFLRGFNLDHGTDFSILVDGMPVNMRSHGHGQGYSDLNFITPEFIQRIDYQKGPYRAIQGDFSLAGSANFALTSKFEQPFVKFELGEYGYQRAVAATNFSQDNSNLAVGAEWQGYDGPWTDINEDINKKNLLVRYQHTNDDSLLRVTFMGYDNSWNSADQIPARAVASGLIDEFGSLDNGLGGDSSRYSLSMNWQNSQWVVNAYSIKSQLNLFSNFTYLLDNPEQGDQFEQLDERILSGGSVTYIQSTKIGSLHAHHMAGVEYRQDDISDIGLFNTANRERLGTVRRDDINEQSVAAYYELNLDITDNLPVHIGVRHDTLWADVNSDLPANSGSERDSLLSVKGGLSYIINDAWQVYANAGQSFHSNDVRGAVISVDPVTLEPATPVDLLVRGVGSEVGIRVAKYRYYNASFAVWQLRNDSELVFVGDAGNTEASRASKRWGAEFSGYYWFNSNLTADVELAWTQGRFTQDEEGEGNYIDGSVPFVASLGLNWQATDTIRTGLRVRHFGKRTLDSTKSRQSDTFTVVNANLAYELDNWKAELTLLNLFDSRDHDIDYWYASRLSGEPEDGVEDNHYHPIEPRAVRAGITYRF</sequence>
<keyword evidence="13" id="KW-0675">Receptor</keyword>
<keyword evidence="5 9" id="KW-0798">TonB box</keyword>
<name>A0A1M5EZ39_9ALTE</name>
<dbReference type="SUPFAM" id="SSF56935">
    <property type="entry name" value="Porins"/>
    <property type="match status" value="1"/>
</dbReference>
<evidence type="ECO:0000256" key="5">
    <source>
        <dbReference type="ARBA" id="ARBA00023077"/>
    </source>
</evidence>
<keyword evidence="6 8" id="KW-0472">Membrane</keyword>